<comment type="caution">
    <text evidence="4">The sequence shown here is derived from an EMBL/GenBank/DDBJ whole genome shotgun (WGS) entry which is preliminary data.</text>
</comment>
<accession>A0ABP7FJA7</accession>
<comment type="similarity">
    <text evidence="1">Belongs to the short-chain dehydrogenases/reductases (SDR) family.</text>
</comment>
<evidence type="ECO:0000313" key="4">
    <source>
        <dbReference type="EMBL" id="GAA3741217.1"/>
    </source>
</evidence>
<dbReference type="Pfam" id="PF13561">
    <property type="entry name" value="adh_short_C2"/>
    <property type="match status" value="1"/>
</dbReference>
<sequence>MKIIAQTVLPALKFNLKKMKTIVIVGGSKGIGNAVVMQNLENCRIINISRTAPDITHPNLIHFAIDVLGDPLPEFESMDALVYCPGSINLKPILGLSLDDFRNDFEINVVGAVKVIQHYLPALKKGEKPSIVLFSSVAAKLGMPFHASIAASKAAVEGLVKSLGAELAPLIRINAIAPTITETSLSASILRNDRMKENMKERHPLKNYLKPEEVGRMAGYLISEDAASISGQVFAMDYGLVSFKL</sequence>
<protein>
    <submittedName>
        <fullName evidence="4">SDR family oxidoreductase</fullName>
    </submittedName>
</protein>
<keyword evidence="5" id="KW-1185">Reference proteome</keyword>
<dbReference type="InterPro" id="IPR057326">
    <property type="entry name" value="KR_dom"/>
</dbReference>
<evidence type="ECO:0000256" key="2">
    <source>
        <dbReference type="ARBA" id="ARBA00023002"/>
    </source>
</evidence>
<dbReference type="Gene3D" id="3.40.50.720">
    <property type="entry name" value="NAD(P)-binding Rossmann-like Domain"/>
    <property type="match status" value="1"/>
</dbReference>
<dbReference type="InterPro" id="IPR036291">
    <property type="entry name" value="NAD(P)-bd_dom_sf"/>
</dbReference>
<name>A0ABP7FJA7_9FLAO</name>
<dbReference type="EMBL" id="BAABDT010000005">
    <property type="protein sequence ID" value="GAA3741217.1"/>
    <property type="molecule type" value="Genomic_DNA"/>
</dbReference>
<gene>
    <name evidence="4" type="ORF">GCM10022422_26080</name>
</gene>
<dbReference type="CDD" id="cd05233">
    <property type="entry name" value="SDR_c"/>
    <property type="match status" value="1"/>
</dbReference>
<dbReference type="SMART" id="SM00822">
    <property type="entry name" value="PKS_KR"/>
    <property type="match status" value="1"/>
</dbReference>
<dbReference type="SUPFAM" id="SSF51735">
    <property type="entry name" value="NAD(P)-binding Rossmann-fold domains"/>
    <property type="match status" value="1"/>
</dbReference>
<dbReference type="InterPro" id="IPR002347">
    <property type="entry name" value="SDR_fam"/>
</dbReference>
<dbReference type="PANTHER" id="PTHR43477:SF1">
    <property type="entry name" value="DIHYDROANTICAPSIN 7-DEHYDROGENASE"/>
    <property type="match status" value="1"/>
</dbReference>
<dbReference type="InterPro" id="IPR051122">
    <property type="entry name" value="SDR_DHRS6-like"/>
</dbReference>
<organism evidence="4 5">
    <name type="scientific">Flavobacterium ginsengisoli</name>
    <dbReference type="NCBI Taxonomy" id="871694"/>
    <lineage>
        <taxon>Bacteria</taxon>
        <taxon>Pseudomonadati</taxon>
        <taxon>Bacteroidota</taxon>
        <taxon>Flavobacteriia</taxon>
        <taxon>Flavobacteriales</taxon>
        <taxon>Flavobacteriaceae</taxon>
        <taxon>Flavobacterium</taxon>
    </lineage>
</organism>
<proteinExistence type="inferred from homology"/>
<evidence type="ECO:0000259" key="3">
    <source>
        <dbReference type="SMART" id="SM00822"/>
    </source>
</evidence>
<dbReference type="PRINTS" id="PR00081">
    <property type="entry name" value="GDHRDH"/>
</dbReference>
<keyword evidence="2" id="KW-0560">Oxidoreductase</keyword>
<feature type="domain" description="Ketoreductase" evidence="3">
    <location>
        <begin position="20"/>
        <end position="183"/>
    </location>
</feature>
<reference evidence="5" key="1">
    <citation type="journal article" date="2019" name="Int. J. Syst. Evol. Microbiol.">
        <title>The Global Catalogue of Microorganisms (GCM) 10K type strain sequencing project: providing services to taxonomists for standard genome sequencing and annotation.</title>
        <authorList>
            <consortium name="The Broad Institute Genomics Platform"/>
            <consortium name="The Broad Institute Genome Sequencing Center for Infectious Disease"/>
            <person name="Wu L."/>
            <person name="Ma J."/>
        </authorList>
    </citation>
    <scope>NUCLEOTIDE SEQUENCE [LARGE SCALE GENOMIC DNA]</scope>
    <source>
        <strain evidence="5">JCM 17336</strain>
    </source>
</reference>
<dbReference type="Proteomes" id="UP001501367">
    <property type="component" value="Unassembled WGS sequence"/>
</dbReference>
<dbReference type="PANTHER" id="PTHR43477">
    <property type="entry name" value="DIHYDROANTICAPSIN 7-DEHYDROGENASE"/>
    <property type="match status" value="1"/>
</dbReference>
<evidence type="ECO:0000256" key="1">
    <source>
        <dbReference type="ARBA" id="ARBA00006484"/>
    </source>
</evidence>
<evidence type="ECO:0000313" key="5">
    <source>
        <dbReference type="Proteomes" id="UP001501367"/>
    </source>
</evidence>